<organism evidence="1 2">
    <name type="scientific">Staphylococcus schweitzeri</name>
    <dbReference type="NCBI Taxonomy" id="1654388"/>
    <lineage>
        <taxon>Bacteria</taxon>
        <taxon>Bacillati</taxon>
        <taxon>Bacillota</taxon>
        <taxon>Bacilli</taxon>
        <taxon>Bacillales</taxon>
        <taxon>Staphylococcaceae</taxon>
        <taxon>Staphylococcus</taxon>
    </lineage>
</organism>
<protein>
    <submittedName>
        <fullName evidence="1">Conserved cytoplasmic protein</fullName>
    </submittedName>
</protein>
<sequence>MMSNKLDEINKMITAKHKQMDDLYDEKQEVKALIDENDELNHSIDQLYQHLGERYYSSNMASRMEQFRDEFHFAKRRSTEALYEQQQQIQHGIRKAEEEMIDLELRRIIEIETVTKEENKWKL</sequence>
<proteinExistence type="predicted"/>
<dbReference type="EMBL" id="CCEH01000011">
    <property type="protein sequence ID" value="CDR28355.1"/>
    <property type="molecule type" value="Genomic_DNA"/>
</dbReference>
<gene>
    <name evidence="1" type="ORF">ERS140147_01487</name>
</gene>
<dbReference type="AlphaFoldDB" id="A0A077UIX5"/>
<dbReference type="Proteomes" id="UP000044616">
    <property type="component" value="Unassembled WGS sequence"/>
</dbReference>
<accession>A0A077UIX5</accession>
<evidence type="ECO:0000313" key="1">
    <source>
        <dbReference type="EMBL" id="CDR28355.1"/>
    </source>
</evidence>
<evidence type="ECO:0000313" key="2">
    <source>
        <dbReference type="Proteomes" id="UP000044616"/>
    </source>
</evidence>
<name>A0A077UIX5_9STAP</name>
<reference evidence="1 2" key="1">
    <citation type="submission" date="2014-05" db="EMBL/GenBank/DDBJ databases">
        <authorList>
            <person name="Aslett A.Martin."/>
            <person name="De Silva Nishadi"/>
        </authorList>
    </citation>
    <scope>NUCLEOTIDE SEQUENCE [LARGE SCALE GENOMIC DNA]</scope>
</reference>